<dbReference type="EC" id="2.7.13.3" evidence="2"/>
<dbReference type="CDD" id="cd00075">
    <property type="entry name" value="HATPase"/>
    <property type="match status" value="1"/>
</dbReference>
<dbReference type="RefSeq" id="WP_316410432.1">
    <property type="nucleotide sequence ID" value="NZ_AP027081.1"/>
</dbReference>
<keyword evidence="7" id="KW-1133">Transmembrane helix</keyword>
<keyword evidence="8" id="KW-0732">Signal</keyword>
<dbReference type="CDD" id="cd00082">
    <property type="entry name" value="HisKA"/>
    <property type="match status" value="1"/>
</dbReference>
<dbReference type="InterPro" id="IPR003594">
    <property type="entry name" value="HATPase_dom"/>
</dbReference>
<evidence type="ECO:0000256" key="3">
    <source>
        <dbReference type="ARBA" id="ARBA00022553"/>
    </source>
</evidence>
<dbReference type="SUPFAM" id="SSF47384">
    <property type="entry name" value="Homodimeric domain of signal transducing histidine kinase"/>
    <property type="match status" value="1"/>
</dbReference>
<dbReference type="FunFam" id="3.30.565.10:FF:000006">
    <property type="entry name" value="Sensor histidine kinase WalK"/>
    <property type="match status" value="1"/>
</dbReference>
<dbReference type="InterPro" id="IPR015943">
    <property type="entry name" value="WD40/YVTN_repeat-like_dom_sf"/>
</dbReference>
<feature type="signal peptide" evidence="8">
    <location>
        <begin position="1"/>
        <end position="23"/>
    </location>
</feature>
<dbReference type="InterPro" id="IPR005467">
    <property type="entry name" value="His_kinase_dom"/>
</dbReference>
<feature type="domain" description="Histidine kinase" evidence="9">
    <location>
        <begin position="823"/>
        <end position="1039"/>
    </location>
</feature>
<dbReference type="SUPFAM" id="SSF55874">
    <property type="entry name" value="ATPase domain of HSP90 chaperone/DNA topoisomerase II/histidine kinase"/>
    <property type="match status" value="1"/>
</dbReference>
<dbReference type="PANTHER" id="PTHR43547">
    <property type="entry name" value="TWO-COMPONENT HISTIDINE KINASE"/>
    <property type="match status" value="1"/>
</dbReference>
<evidence type="ECO:0000256" key="7">
    <source>
        <dbReference type="SAM" id="Phobius"/>
    </source>
</evidence>
<protein>
    <recommendedName>
        <fullName evidence="2">histidine kinase</fullName>
        <ecNumber evidence="2">2.7.13.3</ecNumber>
    </recommendedName>
</protein>
<keyword evidence="7" id="KW-0472">Membrane</keyword>
<evidence type="ECO:0000256" key="6">
    <source>
        <dbReference type="SAM" id="Coils"/>
    </source>
</evidence>
<dbReference type="InterPro" id="IPR013783">
    <property type="entry name" value="Ig-like_fold"/>
</dbReference>
<evidence type="ECO:0000313" key="10">
    <source>
        <dbReference type="EMBL" id="BDU77806.1"/>
    </source>
</evidence>
<feature type="coiled-coil region" evidence="6">
    <location>
        <begin position="775"/>
        <end position="816"/>
    </location>
</feature>
<dbReference type="EMBL" id="AP027081">
    <property type="protein sequence ID" value="BDU77806.1"/>
    <property type="molecule type" value="Genomic_DNA"/>
</dbReference>
<keyword evidence="11" id="KW-1185">Reference proteome</keyword>
<dbReference type="PROSITE" id="PS50109">
    <property type="entry name" value="HIS_KIN"/>
    <property type="match status" value="1"/>
</dbReference>
<accession>A0AA48H5K5</accession>
<dbReference type="Proteomes" id="UP001228113">
    <property type="component" value="Chromosome"/>
</dbReference>
<keyword evidence="6" id="KW-0175">Coiled coil</keyword>
<dbReference type="Gene3D" id="3.30.565.10">
    <property type="entry name" value="Histidine kinase-like ATPase, C-terminal domain"/>
    <property type="match status" value="1"/>
</dbReference>
<evidence type="ECO:0000256" key="1">
    <source>
        <dbReference type="ARBA" id="ARBA00000085"/>
    </source>
</evidence>
<reference evidence="10" key="1">
    <citation type="journal article" date="2023" name="Int. J. Syst. Evol. Microbiol.">
        <title>Mesoterricola silvestris gen. nov., sp. nov., Mesoterricola sediminis sp. nov., Geothrix oryzae sp. nov., Geothrix edaphica sp. nov., Geothrix rubra sp. nov., and Geothrix limicola sp. nov., six novel members of Acidobacteriota isolated from soils.</title>
        <authorList>
            <person name="Itoh H."/>
            <person name="Sugisawa Y."/>
            <person name="Mise K."/>
            <person name="Xu Z."/>
            <person name="Kuniyasu M."/>
            <person name="Ushijima N."/>
            <person name="Kawano K."/>
            <person name="Kobayashi E."/>
            <person name="Shiratori Y."/>
            <person name="Masuda Y."/>
            <person name="Senoo K."/>
        </authorList>
    </citation>
    <scope>NUCLEOTIDE SEQUENCE</scope>
    <source>
        <strain evidence="10">W786</strain>
    </source>
</reference>
<sequence>MTAHRYALTLTRCLYLWTALALAPWPQVRALPPEQGLPPLRLWTPRDLPGGSQNWDVVQDAQGLVFVANNEGVLVYDGVRWQLAPISQRRHVRSLAVDARGRVCVGAAGDFGTLERTGDGGFRYRSLLDAAAPEDRNFNYIWRTLATPRGVYFLATERLFFWDGARVRSWAPPGRAFTGIFEAGGRILVHVVGSGLAVLEGDAFKVLPGTAALAGEKVFMVEPWSAETLLVGTRTGLWLHDGEGIRPFAPEAAGRLAKALLYSHARLPDGTLVIGTLMGGLLTADREGRIATLVDRSTGLPTDSVLGVRQDRTGGLWLGLDEGLARVEHPDPLTRFGVENGLRGHVLSLHRHKGVLYAGTSLGVFRLAPGPYGARFAQVTGIKGQTWHLLSVGEDLLAASYGGVYRIRGGAAEPVATSLTACRWLGLDGDRILVGHLAGLFTLRQGGGTWRREAALQGITEEIRGGCPDGAGGHWLCTGTQGVLRVRVTGAPGAPRAEVVRYGTAQGLPSPYQITVHAFGGGLVFSTPEGTCRFDAARGAFVPDPALGALLAGSPYGLQDLQADPTGRLWMIVKDRTTLRYLLGAAVPAPGGGLRWEIAPSRRFQAQDESPLLVEPGAVWIGDVGLLHRLDTLQVRERAAAPEARLRRAATALGRVLPVDGAGAPVALAHREGRLRFEFAAPAFDAGDGVLFQTRMDGLDHDWSPWTREPFKEYLGLWEGSYRFRVRAMDVHGAIGPEAVLAFRVRPPWFRTWWAAATGALLASWGVAALVRRRSRALRRRNAALEAAIQDRTRELRERTLDLESANAELQALDAQKTNFMGIVAHDLRNPLSGIVLEAQLLQEEDDLAAIRRGAAAILAAGRDMADLIGRFLDVTALESGSLRPEREPVDLRSLAHMVVGRHRPAAEAKGVRLLHASEGGPLWVTGDARFCQGILENLLSNAIKFSPAGRRVTVELARRGDHVRLIVADEGPGFTEEDRKRLFQRFARHSARPTGQEKSTGLGLSIVKQMVDAMGASIDLETRLGEGARFYVDLPAIDLPNP</sequence>
<feature type="transmembrane region" description="Helical" evidence="7">
    <location>
        <begin position="753"/>
        <end position="771"/>
    </location>
</feature>
<dbReference type="PANTHER" id="PTHR43547:SF2">
    <property type="entry name" value="HYBRID SIGNAL TRANSDUCTION HISTIDINE KINASE C"/>
    <property type="match status" value="1"/>
</dbReference>
<dbReference type="InterPro" id="IPR036890">
    <property type="entry name" value="HATPase_C_sf"/>
</dbReference>
<dbReference type="Gene3D" id="1.10.287.130">
    <property type="match status" value="1"/>
</dbReference>
<evidence type="ECO:0000256" key="4">
    <source>
        <dbReference type="ARBA" id="ARBA00022679"/>
    </source>
</evidence>
<evidence type="ECO:0000256" key="2">
    <source>
        <dbReference type="ARBA" id="ARBA00012438"/>
    </source>
</evidence>
<dbReference type="SUPFAM" id="SSF63829">
    <property type="entry name" value="Calcium-dependent phosphotriesterase"/>
    <property type="match status" value="2"/>
</dbReference>
<dbReference type="Gene3D" id="2.60.40.10">
    <property type="entry name" value="Immunoglobulins"/>
    <property type="match status" value="1"/>
</dbReference>
<dbReference type="KEGG" id="msea:METESE_27640"/>
<evidence type="ECO:0000256" key="8">
    <source>
        <dbReference type="SAM" id="SignalP"/>
    </source>
</evidence>
<dbReference type="Pfam" id="PF00512">
    <property type="entry name" value="HisKA"/>
    <property type="match status" value="1"/>
</dbReference>
<gene>
    <name evidence="10" type="ORF">METESE_27640</name>
</gene>
<dbReference type="InterPro" id="IPR004358">
    <property type="entry name" value="Sig_transdc_His_kin-like_C"/>
</dbReference>
<organism evidence="10 11">
    <name type="scientific">Mesoterricola sediminis</name>
    <dbReference type="NCBI Taxonomy" id="2927980"/>
    <lineage>
        <taxon>Bacteria</taxon>
        <taxon>Pseudomonadati</taxon>
        <taxon>Acidobacteriota</taxon>
        <taxon>Holophagae</taxon>
        <taxon>Holophagales</taxon>
        <taxon>Holophagaceae</taxon>
        <taxon>Mesoterricola</taxon>
    </lineage>
</organism>
<dbReference type="AlphaFoldDB" id="A0AA48H5K5"/>
<evidence type="ECO:0000313" key="11">
    <source>
        <dbReference type="Proteomes" id="UP001228113"/>
    </source>
</evidence>
<dbReference type="Gene3D" id="2.130.10.10">
    <property type="entry name" value="YVTN repeat-like/Quinoprotein amine dehydrogenase"/>
    <property type="match status" value="2"/>
</dbReference>
<dbReference type="InterPro" id="IPR003661">
    <property type="entry name" value="HisK_dim/P_dom"/>
</dbReference>
<dbReference type="SMART" id="SM00387">
    <property type="entry name" value="HATPase_c"/>
    <property type="match status" value="1"/>
</dbReference>
<name>A0AA48H5K5_9BACT</name>
<evidence type="ECO:0000256" key="5">
    <source>
        <dbReference type="ARBA" id="ARBA00022777"/>
    </source>
</evidence>
<keyword evidence="7" id="KW-0812">Transmembrane</keyword>
<proteinExistence type="predicted"/>
<keyword evidence="4" id="KW-0808">Transferase</keyword>
<comment type="catalytic activity">
    <reaction evidence="1">
        <text>ATP + protein L-histidine = ADP + protein N-phospho-L-histidine.</text>
        <dbReference type="EC" id="2.7.13.3"/>
    </reaction>
</comment>
<dbReference type="SMART" id="SM00388">
    <property type="entry name" value="HisKA"/>
    <property type="match status" value="1"/>
</dbReference>
<dbReference type="GO" id="GO:0000155">
    <property type="term" value="F:phosphorelay sensor kinase activity"/>
    <property type="evidence" value="ECO:0007669"/>
    <property type="project" value="InterPro"/>
</dbReference>
<dbReference type="Pfam" id="PF02518">
    <property type="entry name" value="HATPase_c"/>
    <property type="match status" value="1"/>
</dbReference>
<dbReference type="PRINTS" id="PR00344">
    <property type="entry name" value="BCTRLSENSOR"/>
</dbReference>
<feature type="chain" id="PRO_5041343398" description="histidine kinase" evidence="8">
    <location>
        <begin position="24"/>
        <end position="1043"/>
    </location>
</feature>
<evidence type="ECO:0000259" key="9">
    <source>
        <dbReference type="PROSITE" id="PS50109"/>
    </source>
</evidence>
<dbReference type="InterPro" id="IPR036097">
    <property type="entry name" value="HisK_dim/P_sf"/>
</dbReference>
<keyword evidence="3" id="KW-0597">Phosphoprotein</keyword>
<keyword evidence="5" id="KW-0418">Kinase</keyword>